<organism evidence="3 4">
    <name type="scientific">Adineta ricciae</name>
    <name type="common">Rotifer</name>
    <dbReference type="NCBI Taxonomy" id="249248"/>
    <lineage>
        <taxon>Eukaryota</taxon>
        <taxon>Metazoa</taxon>
        <taxon>Spiralia</taxon>
        <taxon>Gnathifera</taxon>
        <taxon>Rotifera</taxon>
        <taxon>Eurotatoria</taxon>
        <taxon>Bdelloidea</taxon>
        <taxon>Adinetida</taxon>
        <taxon>Adinetidae</taxon>
        <taxon>Adineta</taxon>
    </lineage>
</organism>
<accession>A0A814GBJ3</accession>
<dbReference type="EMBL" id="CAJNOR010000726">
    <property type="protein sequence ID" value="CAF0992371.1"/>
    <property type="molecule type" value="Genomic_DNA"/>
</dbReference>
<protein>
    <recommendedName>
        <fullName evidence="2">DUF7709 domain-containing protein</fullName>
    </recommendedName>
</protein>
<evidence type="ECO:0000259" key="2">
    <source>
        <dbReference type="Pfam" id="PF24813"/>
    </source>
</evidence>
<evidence type="ECO:0000313" key="4">
    <source>
        <dbReference type="Proteomes" id="UP000663828"/>
    </source>
</evidence>
<gene>
    <name evidence="3" type="ORF">XAT740_LOCUS12765</name>
</gene>
<reference evidence="3" key="1">
    <citation type="submission" date="2021-02" db="EMBL/GenBank/DDBJ databases">
        <authorList>
            <person name="Nowell W R."/>
        </authorList>
    </citation>
    <scope>NUCLEOTIDE SEQUENCE</scope>
</reference>
<sequence>MAHITNNSEDTTMNNNLQSTPSNSDDSTANDNVAATYCRILNVADGASLPAIQLKDGSSVQSGTVAAMLKNIERFNKGENKKDDEARIELERCVPVLIRVGLFDLFKPDEWINSNGEENNPGRQFVGQRAKEYLAKQST</sequence>
<keyword evidence="4" id="KW-1185">Reference proteome</keyword>
<dbReference type="Proteomes" id="UP000663828">
    <property type="component" value="Unassembled WGS sequence"/>
</dbReference>
<comment type="caution">
    <text evidence="3">The sequence shown here is derived from an EMBL/GenBank/DDBJ whole genome shotgun (WGS) entry which is preliminary data.</text>
</comment>
<proteinExistence type="predicted"/>
<dbReference type="Pfam" id="PF24813">
    <property type="entry name" value="DUF7709"/>
    <property type="match status" value="1"/>
</dbReference>
<dbReference type="InterPro" id="IPR056126">
    <property type="entry name" value="DUF7709"/>
</dbReference>
<evidence type="ECO:0000313" key="3">
    <source>
        <dbReference type="EMBL" id="CAF0992371.1"/>
    </source>
</evidence>
<evidence type="ECO:0000256" key="1">
    <source>
        <dbReference type="SAM" id="MobiDB-lite"/>
    </source>
</evidence>
<feature type="region of interest" description="Disordered" evidence="1">
    <location>
        <begin position="1"/>
        <end position="28"/>
    </location>
</feature>
<feature type="domain" description="DUF7709" evidence="2">
    <location>
        <begin position="36"/>
        <end position="133"/>
    </location>
</feature>
<name>A0A814GBJ3_ADIRI</name>
<dbReference type="AlphaFoldDB" id="A0A814GBJ3"/>